<comment type="caution">
    <text evidence="2">The sequence shown here is derived from an EMBL/GenBank/DDBJ whole genome shotgun (WGS) entry which is preliminary data.</text>
</comment>
<keyword evidence="3" id="KW-1185">Reference proteome</keyword>
<proteinExistence type="predicted"/>
<dbReference type="Pfam" id="PF06103">
    <property type="entry name" value="DUF948"/>
    <property type="match status" value="1"/>
</dbReference>
<reference evidence="2" key="2">
    <citation type="submission" date="2020-09" db="EMBL/GenBank/DDBJ databases">
        <authorList>
            <person name="Sun Q."/>
            <person name="Ohkuma M."/>
        </authorList>
    </citation>
    <scope>NUCLEOTIDE SEQUENCE</scope>
    <source>
        <strain evidence="2">JCM 12580</strain>
    </source>
</reference>
<reference evidence="2" key="1">
    <citation type="journal article" date="2014" name="Int. J. Syst. Evol. Microbiol.">
        <title>Complete genome sequence of Corynebacterium casei LMG S-19264T (=DSM 44701T), isolated from a smear-ripened cheese.</title>
        <authorList>
            <consortium name="US DOE Joint Genome Institute (JGI-PGF)"/>
            <person name="Walter F."/>
            <person name="Albersmeier A."/>
            <person name="Kalinowski J."/>
            <person name="Ruckert C."/>
        </authorList>
    </citation>
    <scope>NUCLEOTIDE SEQUENCE</scope>
    <source>
        <strain evidence="2">JCM 12580</strain>
    </source>
</reference>
<accession>A0A917PXA8</accession>
<organism evidence="2 3">
    <name type="scientific">Lentibacillus kapialis</name>
    <dbReference type="NCBI Taxonomy" id="340214"/>
    <lineage>
        <taxon>Bacteria</taxon>
        <taxon>Bacillati</taxon>
        <taxon>Bacillota</taxon>
        <taxon>Bacilli</taxon>
        <taxon>Bacillales</taxon>
        <taxon>Bacillaceae</taxon>
        <taxon>Lentibacillus</taxon>
    </lineage>
</organism>
<evidence type="ECO:0000313" key="2">
    <source>
        <dbReference type="EMBL" id="GGJ98589.1"/>
    </source>
</evidence>
<gene>
    <name evidence="2" type="ORF">GCM10007063_21120</name>
</gene>
<name>A0A917PXA8_9BACI</name>
<feature type="transmembrane region" description="Helical" evidence="1">
    <location>
        <begin position="6"/>
        <end position="23"/>
    </location>
</feature>
<sequence length="138" mass="15206">MDWVGIGVIIIGLALLGLVFLLIKPLQNLTKVLAGVQKTTDNLPNQVADMITDLKTALSSANDTVKHLNEQLGKLAPIFQIIGNIGKSLEHLFNSMAKINDDMKHKTDNAMMERYHLEGIYGVMALGYGLYQKNKANK</sequence>
<dbReference type="InterPro" id="IPR009293">
    <property type="entry name" value="UPF0478"/>
</dbReference>
<dbReference type="AlphaFoldDB" id="A0A917PXA8"/>
<keyword evidence="1" id="KW-0472">Membrane</keyword>
<evidence type="ECO:0000256" key="1">
    <source>
        <dbReference type="SAM" id="Phobius"/>
    </source>
</evidence>
<evidence type="ECO:0000313" key="3">
    <source>
        <dbReference type="Proteomes" id="UP000658382"/>
    </source>
</evidence>
<keyword evidence="1" id="KW-0812">Transmembrane</keyword>
<keyword evidence="1" id="KW-1133">Transmembrane helix</keyword>
<dbReference type="PANTHER" id="PTHR40070:SF1">
    <property type="entry name" value="UPF0478 PROTEIN YTXG"/>
    <property type="match status" value="1"/>
</dbReference>
<dbReference type="EMBL" id="BMNQ01000029">
    <property type="protein sequence ID" value="GGJ98589.1"/>
    <property type="molecule type" value="Genomic_DNA"/>
</dbReference>
<evidence type="ECO:0008006" key="4">
    <source>
        <dbReference type="Google" id="ProtNLM"/>
    </source>
</evidence>
<dbReference type="PANTHER" id="PTHR40070">
    <property type="entry name" value="UPF0478 PROTEIN YTXG"/>
    <property type="match status" value="1"/>
</dbReference>
<protein>
    <recommendedName>
        <fullName evidence="4">DUF948 domain-containing protein</fullName>
    </recommendedName>
</protein>
<dbReference type="RefSeq" id="WP_188633063.1">
    <property type="nucleotide sequence ID" value="NZ_BMNQ01000029.1"/>
</dbReference>
<dbReference type="Proteomes" id="UP000658382">
    <property type="component" value="Unassembled WGS sequence"/>
</dbReference>